<keyword evidence="7" id="KW-1185">Reference proteome</keyword>
<dbReference type="Proteomes" id="UP001237823">
    <property type="component" value="Unassembled WGS sequence"/>
</dbReference>
<name>A0ABT7T4E2_9MICO</name>
<dbReference type="EMBL" id="JAUCML010000001">
    <property type="protein sequence ID" value="MDM7883817.1"/>
    <property type="molecule type" value="Genomic_DNA"/>
</dbReference>
<dbReference type="PANTHER" id="PTHR43792:SF8">
    <property type="entry name" value="[RIBOSOMAL PROTEIN US5]-ALANINE N-ACETYLTRANSFERASE"/>
    <property type="match status" value="1"/>
</dbReference>
<dbReference type="Gene3D" id="3.40.630.30">
    <property type="match status" value="1"/>
</dbReference>
<keyword evidence="2" id="KW-0012">Acyltransferase</keyword>
<comment type="caution">
    <text evidence="6">The sequence shown here is derived from an EMBL/GenBank/DDBJ whole genome shotgun (WGS) entry which is preliminary data.</text>
</comment>
<sequence>MLPLTLSSDRVRLTVPTRADTAAITEGCQDPAVVRWTTVPTPYTEREAQTFVDALVGPGWASDREYTWGIRRVGSDWLVGVVSFRTEHRDLGFWLAPAARGAGIMHEAVELVVAWAFDRGAPDVYWECYEGNVGSASVARSAGFSFTGTGTARIPARDGGPTVAWTGLRRADGAPASDLPWPAASFPDGTDGPEHAGVHRGGR</sequence>
<organism evidence="6 7">
    <name type="scientific">Curtobacterium citri</name>
    <dbReference type="NCBI Taxonomy" id="3055139"/>
    <lineage>
        <taxon>Bacteria</taxon>
        <taxon>Bacillati</taxon>
        <taxon>Actinomycetota</taxon>
        <taxon>Actinomycetes</taxon>
        <taxon>Micrococcales</taxon>
        <taxon>Microbacteriaceae</taxon>
        <taxon>Curtobacterium</taxon>
    </lineage>
</organism>
<keyword evidence="1" id="KW-0808">Transferase</keyword>
<proteinExistence type="inferred from homology"/>
<protein>
    <submittedName>
        <fullName evidence="6">GNAT family N-acetyltransferase</fullName>
    </submittedName>
</protein>
<gene>
    <name evidence="6" type="ORF">QUG92_01755</name>
</gene>
<evidence type="ECO:0000256" key="4">
    <source>
        <dbReference type="SAM" id="MobiDB-lite"/>
    </source>
</evidence>
<dbReference type="RefSeq" id="WP_289457459.1">
    <property type="nucleotide sequence ID" value="NZ_JAUCML010000001.1"/>
</dbReference>
<feature type="region of interest" description="Disordered" evidence="4">
    <location>
        <begin position="174"/>
        <end position="203"/>
    </location>
</feature>
<reference evidence="6 7" key="1">
    <citation type="submission" date="2023-06" db="EMBL/GenBank/DDBJ databases">
        <authorList>
            <person name="Feng G."/>
            <person name="Li J."/>
            <person name="Zhu H."/>
        </authorList>
    </citation>
    <scope>NUCLEOTIDE SEQUENCE [LARGE SCALE GENOMIC DNA]</scope>
    <source>
        <strain evidence="6 7">RHCKG23</strain>
    </source>
</reference>
<evidence type="ECO:0000313" key="7">
    <source>
        <dbReference type="Proteomes" id="UP001237823"/>
    </source>
</evidence>
<comment type="similarity">
    <text evidence="3">Belongs to the acetyltransferase family. RimJ subfamily.</text>
</comment>
<accession>A0ABT7T4E2</accession>
<dbReference type="PANTHER" id="PTHR43792">
    <property type="entry name" value="GNAT FAMILY, PUTATIVE (AFU_ORTHOLOGUE AFUA_3G00765)-RELATED-RELATED"/>
    <property type="match status" value="1"/>
</dbReference>
<dbReference type="PROSITE" id="PS51186">
    <property type="entry name" value="GNAT"/>
    <property type="match status" value="1"/>
</dbReference>
<dbReference type="SUPFAM" id="SSF55729">
    <property type="entry name" value="Acyl-CoA N-acyltransferases (Nat)"/>
    <property type="match status" value="1"/>
</dbReference>
<dbReference type="Pfam" id="PF13302">
    <property type="entry name" value="Acetyltransf_3"/>
    <property type="match status" value="1"/>
</dbReference>
<evidence type="ECO:0000256" key="3">
    <source>
        <dbReference type="ARBA" id="ARBA00038502"/>
    </source>
</evidence>
<evidence type="ECO:0000259" key="5">
    <source>
        <dbReference type="PROSITE" id="PS51186"/>
    </source>
</evidence>
<feature type="domain" description="N-acetyltransferase" evidence="5">
    <location>
        <begin position="11"/>
        <end position="172"/>
    </location>
</feature>
<dbReference type="InterPro" id="IPR000182">
    <property type="entry name" value="GNAT_dom"/>
</dbReference>
<evidence type="ECO:0000256" key="1">
    <source>
        <dbReference type="ARBA" id="ARBA00022679"/>
    </source>
</evidence>
<dbReference type="InterPro" id="IPR016181">
    <property type="entry name" value="Acyl_CoA_acyltransferase"/>
</dbReference>
<evidence type="ECO:0000313" key="6">
    <source>
        <dbReference type="EMBL" id="MDM7883817.1"/>
    </source>
</evidence>
<dbReference type="InterPro" id="IPR051531">
    <property type="entry name" value="N-acetyltransferase"/>
</dbReference>
<evidence type="ECO:0000256" key="2">
    <source>
        <dbReference type="ARBA" id="ARBA00023315"/>
    </source>
</evidence>